<name>A0A9X0U673_9BACT</name>
<dbReference type="RefSeq" id="WP_183981032.1">
    <property type="nucleotide sequence ID" value="NZ_JACHEB010000013.1"/>
</dbReference>
<organism evidence="1 2">
    <name type="scientific">Tunturiibacter gelidiferens</name>
    <dbReference type="NCBI Taxonomy" id="3069689"/>
    <lineage>
        <taxon>Bacteria</taxon>
        <taxon>Pseudomonadati</taxon>
        <taxon>Acidobacteriota</taxon>
        <taxon>Terriglobia</taxon>
        <taxon>Terriglobales</taxon>
        <taxon>Acidobacteriaceae</taxon>
        <taxon>Tunturiibacter</taxon>
    </lineage>
</organism>
<dbReference type="SUPFAM" id="SSF53474">
    <property type="entry name" value="alpha/beta-Hydrolases"/>
    <property type="match status" value="1"/>
</dbReference>
<keyword evidence="2" id="KW-1185">Reference proteome</keyword>
<reference evidence="1 2" key="1">
    <citation type="submission" date="2020-08" db="EMBL/GenBank/DDBJ databases">
        <title>Genomic Encyclopedia of Type Strains, Phase IV (KMG-V): Genome sequencing to study the core and pangenomes of soil and plant-associated prokaryotes.</title>
        <authorList>
            <person name="Whitman W."/>
        </authorList>
    </citation>
    <scope>NUCLEOTIDE SEQUENCE [LARGE SCALE GENOMIC DNA]</scope>
    <source>
        <strain evidence="1 2">X5P2</strain>
    </source>
</reference>
<comment type="caution">
    <text evidence="1">The sequence shown here is derived from an EMBL/GenBank/DDBJ whole genome shotgun (WGS) entry which is preliminary data.</text>
</comment>
<accession>A0A9X0U673</accession>
<dbReference type="EMBL" id="JACHEB010000013">
    <property type="protein sequence ID" value="MBB5331163.1"/>
    <property type="molecule type" value="Genomic_DNA"/>
</dbReference>
<sequence>MGYDPAVAEAVSKATASLDMMSKYPSFHCSTLVITGHYDMNVAPLTAWNMAHAIPGGS</sequence>
<dbReference type="InterPro" id="IPR029058">
    <property type="entry name" value="AB_hydrolase_fold"/>
</dbReference>
<evidence type="ECO:0000313" key="2">
    <source>
        <dbReference type="Proteomes" id="UP000535182"/>
    </source>
</evidence>
<proteinExistence type="predicted"/>
<evidence type="ECO:0000313" key="1">
    <source>
        <dbReference type="EMBL" id="MBB5331163.1"/>
    </source>
</evidence>
<dbReference type="Proteomes" id="UP000535182">
    <property type="component" value="Unassembled WGS sequence"/>
</dbReference>
<dbReference type="Gene3D" id="3.40.50.1820">
    <property type="entry name" value="alpha/beta hydrolase"/>
    <property type="match status" value="1"/>
</dbReference>
<protein>
    <submittedName>
        <fullName evidence="1">Uncharacterized protein</fullName>
    </submittedName>
</protein>
<gene>
    <name evidence="1" type="ORF">HDF14_004801</name>
</gene>
<dbReference type="AlphaFoldDB" id="A0A9X0U673"/>